<evidence type="ECO:0000313" key="1">
    <source>
        <dbReference type="EMBL" id="MEO2217422.1"/>
    </source>
</evidence>
<evidence type="ECO:0000313" key="2">
    <source>
        <dbReference type="Proteomes" id="UP001455709"/>
    </source>
</evidence>
<accession>A0ABV0FE75</accession>
<comment type="caution">
    <text evidence="1">The sequence shown here is derived from an EMBL/GenBank/DDBJ whole genome shotgun (WGS) entry which is preliminary data.</text>
</comment>
<dbReference type="RefSeq" id="WP_347370610.1">
    <property type="nucleotide sequence ID" value="NZ_JBDOJC010000001.1"/>
</dbReference>
<reference evidence="1 2" key="1">
    <citation type="submission" date="2024-05" db="EMBL/GenBank/DDBJ databases">
        <authorList>
            <person name="De Oliveira J.P."/>
            <person name="Noriler S.A."/>
            <person name="De Oliveira A.G."/>
            <person name="Sipoli D.S."/>
        </authorList>
    </citation>
    <scope>NUCLEOTIDE SEQUENCE [LARGE SCALE GENOMIC DNA]</scope>
    <source>
        <strain evidence="1 2">LABIM189</strain>
    </source>
</reference>
<dbReference type="Proteomes" id="UP001455709">
    <property type="component" value="Unassembled WGS sequence"/>
</dbReference>
<organism evidence="1 2">
    <name type="scientific">Chromobacterium vaccinii</name>
    <dbReference type="NCBI Taxonomy" id="1108595"/>
    <lineage>
        <taxon>Bacteria</taxon>
        <taxon>Pseudomonadati</taxon>
        <taxon>Pseudomonadota</taxon>
        <taxon>Betaproteobacteria</taxon>
        <taxon>Neisseriales</taxon>
        <taxon>Chromobacteriaceae</taxon>
        <taxon>Chromobacterium</taxon>
    </lineage>
</organism>
<name>A0ABV0FE75_9NEIS</name>
<gene>
    <name evidence="1" type="ORF">ABGV49_10180</name>
</gene>
<proteinExistence type="predicted"/>
<keyword evidence="2" id="KW-1185">Reference proteome</keyword>
<dbReference type="EMBL" id="JBDOJC010000001">
    <property type="protein sequence ID" value="MEO2217422.1"/>
    <property type="molecule type" value="Genomic_DNA"/>
</dbReference>
<sequence>MQVFRNGQPYGFVQDRQLIDMLIKQLGVAAGEFTCVCSVGEAKTICEEYIVQAYPLWRQLNLMREGTSSERDGMSVFINACRKWSNDPNPDPFKLARIRPQA</sequence>
<protein>
    <submittedName>
        <fullName evidence="1">Uncharacterized protein</fullName>
    </submittedName>
</protein>